<evidence type="ECO:0008006" key="16">
    <source>
        <dbReference type="Google" id="ProtNLM"/>
    </source>
</evidence>
<dbReference type="AlphaFoldDB" id="A0A328NVZ2"/>
<dbReference type="GO" id="GO:0016020">
    <property type="term" value="C:membrane"/>
    <property type="evidence" value="ECO:0007669"/>
    <property type="project" value="UniProtKB-SubCell"/>
</dbReference>
<dbReference type="Proteomes" id="UP000248926">
    <property type="component" value="Unassembled WGS sequence"/>
</dbReference>
<keyword evidence="10 13" id="KW-0472">Membrane</keyword>
<keyword evidence="5 13" id="KW-0812">Transmembrane</keyword>
<evidence type="ECO:0000256" key="6">
    <source>
        <dbReference type="ARBA" id="ARBA00022826"/>
    </source>
</evidence>
<dbReference type="GO" id="GO:0015252">
    <property type="term" value="F:proton channel activity"/>
    <property type="evidence" value="ECO:0007669"/>
    <property type="project" value="InterPro"/>
</dbReference>
<keyword evidence="9" id="KW-0406">Ion transport</keyword>
<accession>A0A328NVZ2</accession>
<dbReference type="GO" id="GO:0005267">
    <property type="term" value="F:potassium channel activity"/>
    <property type="evidence" value="ECO:0007669"/>
    <property type="project" value="UniProtKB-KW"/>
</dbReference>
<reference evidence="14 15" key="1">
    <citation type="journal article" date="2018" name="Genet. Mol. Biol.">
        <title>The genome sequence of Dyella jiangningensis FCAV SCS01 from a lignocellulose-decomposing microbial consortium metagenome reveals potential for biotechnological applications.</title>
        <authorList>
            <person name="Desiderato J.G."/>
            <person name="Alvarenga D.O."/>
            <person name="Constancio M.T.L."/>
            <person name="Alves L.M.C."/>
            <person name="Varani A.M."/>
        </authorList>
    </citation>
    <scope>NUCLEOTIDE SEQUENCE [LARGE SCALE GENOMIC DNA]</scope>
    <source>
        <strain evidence="14 15">FCAV SCS01</strain>
    </source>
</reference>
<keyword evidence="8 13" id="KW-1133">Transmembrane helix</keyword>
<keyword evidence="15" id="KW-1185">Reference proteome</keyword>
<keyword evidence="7" id="KW-0630">Potassium</keyword>
<dbReference type="InterPro" id="IPR010617">
    <property type="entry name" value="TMEM175-like"/>
</dbReference>
<evidence type="ECO:0000256" key="10">
    <source>
        <dbReference type="ARBA" id="ARBA00023136"/>
    </source>
</evidence>
<evidence type="ECO:0000256" key="8">
    <source>
        <dbReference type="ARBA" id="ARBA00022989"/>
    </source>
</evidence>
<protein>
    <recommendedName>
        <fullName evidence="16">DUF1211 domain-containing membrane protein</fullName>
    </recommendedName>
</protein>
<keyword evidence="3" id="KW-0813">Transport</keyword>
<gene>
    <name evidence="14" type="ORF">CA260_19460</name>
</gene>
<evidence type="ECO:0000256" key="12">
    <source>
        <dbReference type="ARBA" id="ARBA00034430"/>
    </source>
</evidence>
<dbReference type="PANTHER" id="PTHR31462:SF5">
    <property type="entry name" value="ENDOSOMAL_LYSOSOMAL PROTON CHANNEL TMEM175"/>
    <property type="match status" value="1"/>
</dbReference>
<dbReference type="OrthoDB" id="7626281at2"/>
<sequence>MVGSPRPGKVMSTNASQLERLTFFSDAVFAIAITLLIIEVHVPHLETRDDQAYWLALHALQPSFMGFVLSFLVIGALWVAHHRVFGMLDDYSPSIMWPNMLLLMVVAFMPFATALMSSNALARVPELFYASTLLVAGLLQRLLFARALQAPFVKPGISPEDVAATRWRSLGLPTAAAMSLVAAWFVPGWNNFLLLGIPLLVRAYAGLGRRRALRLQAVPAAS</sequence>
<evidence type="ECO:0000256" key="1">
    <source>
        <dbReference type="ARBA" id="ARBA00004141"/>
    </source>
</evidence>
<keyword evidence="6" id="KW-0631">Potassium channel</keyword>
<feature type="transmembrane region" description="Helical" evidence="13">
    <location>
        <begin position="21"/>
        <end position="42"/>
    </location>
</feature>
<keyword evidence="4" id="KW-0633">Potassium transport</keyword>
<evidence type="ECO:0000256" key="13">
    <source>
        <dbReference type="SAM" id="Phobius"/>
    </source>
</evidence>
<evidence type="ECO:0000256" key="7">
    <source>
        <dbReference type="ARBA" id="ARBA00022958"/>
    </source>
</evidence>
<feature type="transmembrane region" description="Helical" evidence="13">
    <location>
        <begin position="127"/>
        <end position="148"/>
    </location>
</feature>
<evidence type="ECO:0000256" key="11">
    <source>
        <dbReference type="ARBA" id="ARBA00023303"/>
    </source>
</evidence>
<evidence type="ECO:0000256" key="3">
    <source>
        <dbReference type="ARBA" id="ARBA00022448"/>
    </source>
</evidence>
<dbReference type="PANTHER" id="PTHR31462">
    <property type="entry name" value="ENDOSOMAL/LYSOSOMAL POTASSIUM CHANNEL TMEM175"/>
    <property type="match status" value="1"/>
</dbReference>
<evidence type="ECO:0000256" key="4">
    <source>
        <dbReference type="ARBA" id="ARBA00022538"/>
    </source>
</evidence>
<dbReference type="EMBL" id="NFZS01000006">
    <property type="protein sequence ID" value="RAO74568.1"/>
    <property type="molecule type" value="Genomic_DNA"/>
</dbReference>
<comment type="catalytic activity">
    <reaction evidence="12">
        <text>K(+)(in) = K(+)(out)</text>
        <dbReference type="Rhea" id="RHEA:29463"/>
        <dbReference type="ChEBI" id="CHEBI:29103"/>
    </reaction>
</comment>
<evidence type="ECO:0000256" key="2">
    <source>
        <dbReference type="ARBA" id="ARBA00006920"/>
    </source>
</evidence>
<feature type="transmembrane region" description="Helical" evidence="13">
    <location>
        <begin position="62"/>
        <end position="80"/>
    </location>
</feature>
<dbReference type="Pfam" id="PF06736">
    <property type="entry name" value="TMEM175"/>
    <property type="match status" value="1"/>
</dbReference>
<evidence type="ECO:0000313" key="14">
    <source>
        <dbReference type="EMBL" id="RAO74568.1"/>
    </source>
</evidence>
<proteinExistence type="inferred from homology"/>
<evidence type="ECO:0000256" key="9">
    <source>
        <dbReference type="ARBA" id="ARBA00023065"/>
    </source>
</evidence>
<comment type="caution">
    <text evidence="14">The sequence shown here is derived from an EMBL/GenBank/DDBJ whole genome shotgun (WGS) entry which is preliminary data.</text>
</comment>
<evidence type="ECO:0000313" key="15">
    <source>
        <dbReference type="Proteomes" id="UP000248926"/>
    </source>
</evidence>
<feature type="transmembrane region" description="Helical" evidence="13">
    <location>
        <begin position="101"/>
        <end position="121"/>
    </location>
</feature>
<comment type="similarity">
    <text evidence="2">Belongs to the TMEM175 family.</text>
</comment>
<comment type="subcellular location">
    <subcellularLocation>
        <location evidence="1">Membrane</location>
        <topology evidence="1">Multi-pass membrane protein</topology>
    </subcellularLocation>
</comment>
<organism evidence="14 15">
    <name type="scientific">Dyella jiangningensis</name>
    <dbReference type="NCBI Taxonomy" id="1379159"/>
    <lineage>
        <taxon>Bacteria</taxon>
        <taxon>Pseudomonadati</taxon>
        <taxon>Pseudomonadota</taxon>
        <taxon>Gammaproteobacteria</taxon>
        <taxon>Lysobacterales</taxon>
        <taxon>Rhodanobacteraceae</taxon>
        <taxon>Dyella</taxon>
    </lineage>
</organism>
<evidence type="ECO:0000256" key="5">
    <source>
        <dbReference type="ARBA" id="ARBA00022692"/>
    </source>
</evidence>
<keyword evidence="11" id="KW-0407">Ion channel</keyword>
<name>A0A328NVZ2_9GAMM</name>